<evidence type="ECO:0000259" key="1">
    <source>
        <dbReference type="SMART" id="SM00382"/>
    </source>
</evidence>
<dbReference type="PANTHER" id="PTHR11669:SF9">
    <property type="entry name" value="REPLICATION FACTOR C SUBUNIT 5"/>
    <property type="match status" value="1"/>
</dbReference>
<dbReference type="GO" id="GO:0005663">
    <property type="term" value="C:DNA replication factor C complex"/>
    <property type="evidence" value="ECO:0007669"/>
    <property type="project" value="TreeGrafter"/>
</dbReference>
<dbReference type="InterPro" id="IPR050238">
    <property type="entry name" value="DNA_Rep/Repair_Clamp_Loader"/>
</dbReference>
<dbReference type="InterPro" id="IPR003593">
    <property type="entry name" value="AAA+_ATPase"/>
</dbReference>
<dbReference type="PANTHER" id="PTHR11669">
    <property type="entry name" value="REPLICATION FACTOR C / DNA POLYMERASE III GAMMA-TAU SUBUNIT"/>
    <property type="match status" value="1"/>
</dbReference>
<accession>A0A6C0ITV8</accession>
<dbReference type="EMBL" id="MN740233">
    <property type="protein sequence ID" value="QHT94993.1"/>
    <property type="molecule type" value="Genomic_DNA"/>
</dbReference>
<evidence type="ECO:0000313" key="2">
    <source>
        <dbReference type="EMBL" id="QHT94993.1"/>
    </source>
</evidence>
<organism evidence="2">
    <name type="scientific">viral metagenome</name>
    <dbReference type="NCBI Taxonomy" id="1070528"/>
    <lineage>
        <taxon>unclassified sequences</taxon>
        <taxon>metagenomes</taxon>
        <taxon>organismal metagenomes</taxon>
    </lineage>
</organism>
<dbReference type="AlphaFoldDB" id="A0A6C0ITV8"/>
<dbReference type="InterPro" id="IPR003959">
    <property type="entry name" value="ATPase_AAA_core"/>
</dbReference>
<dbReference type="InterPro" id="IPR027417">
    <property type="entry name" value="P-loop_NTPase"/>
</dbReference>
<name>A0A6C0ITV8_9ZZZZ</name>
<protein>
    <recommendedName>
        <fullName evidence="1">AAA+ ATPase domain-containing protein</fullName>
    </recommendedName>
</protein>
<dbReference type="GO" id="GO:0006281">
    <property type="term" value="P:DNA repair"/>
    <property type="evidence" value="ECO:0007669"/>
    <property type="project" value="TreeGrafter"/>
</dbReference>
<dbReference type="GO" id="GO:0006261">
    <property type="term" value="P:DNA-templated DNA replication"/>
    <property type="evidence" value="ECO:0007669"/>
    <property type="project" value="TreeGrafter"/>
</dbReference>
<dbReference type="Gene3D" id="1.10.8.60">
    <property type="match status" value="1"/>
</dbReference>
<dbReference type="SMART" id="SM00382">
    <property type="entry name" value="AAA"/>
    <property type="match status" value="1"/>
</dbReference>
<feature type="domain" description="AAA+ ATPase" evidence="1">
    <location>
        <begin position="37"/>
        <end position="160"/>
    </location>
</feature>
<dbReference type="GO" id="GO:0005524">
    <property type="term" value="F:ATP binding"/>
    <property type="evidence" value="ECO:0007669"/>
    <property type="project" value="InterPro"/>
</dbReference>
<dbReference type="Gene3D" id="3.40.50.300">
    <property type="entry name" value="P-loop containing nucleotide triphosphate hydrolases"/>
    <property type="match status" value="1"/>
</dbReference>
<dbReference type="CDD" id="cd00009">
    <property type="entry name" value="AAA"/>
    <property type="match status" value="1"/>
</dbReference>
<proteinExistence type="predicted"/>
<sequence length="308" mass="36375">MNDNSPWIEKYRPNRFEDIVLEPSNKTLLNNIIKTNNFPNLLFYGPPGTGKTTTIINIINSYQSKHDQKKKGLMIHLNASDDRGIDIIRNQINSFVNTKTLFGSGIKFVILDEVDYMTKNAQQALRYLIQQYSKNIRFCLICNYISRIDISLQNEFVRLRFCQLPKSEINKFLTTIIVKEKINISKKQIEAIQENFKSDIRSMINFIQSNHNTIGLNINIIQESFWKNLIKKLKNKDNEILHYIEEECIKYNIKIKSFIIKFMTYLVRSNSKFLSPKWVNFIEYTVHNSTVNERYLLEYVIVFMQSNL</sequence>
<dbReference type="GO" id="GO:0005634">
    <property type="term" value="C:nucleus"/>
    <property type="evidence" value="ECO:0007669"/>
    <property type="project" value="TreeGrafter"/>
</dbReference>
<dbReference type="GO" id="GO:0016887">
    <property type="term" value="F:ATP hydrolysis activity"/>
    <property type="evidence" value="ECO:0007669"/>
    <property type="project" value="InterPro"/>
</dbReference>
<dbReference type="SUPFAM" id="SSF52540">
    <property type="entry name" value="P-loop containing nucleoside triphosphate hydrolases"/>
    <property type="match status" value="1"/>
</dbReference>
<dbReference type="Pfam" id="PF00004">
    <property type="entry name" value="AAA"/>
    <property type="match status" value="1"/>
</dbReference>
<dbReference type="GO" id="GO:0003689">
    <property type="term" value="F:DNA clamp loader activity"/>
    <property type="evidence" value="ECO:0007669"/>
    <property type="project" value="TreeGrafter"/>
</dbReference>
<reference evidence="2" key="1">
    <citation type="journal article" date="2020" name="Nature">
        <title>Giant virus diversity and host interactions through global metagenomics.</title>
        <authorList>
            <person name="Schulz F."/>
            <person name="Roux S."/>
            <person name="Paez-Espino D."/>
            <person name="Jungbluth S."/>
            <person name="Walsh D.A."/>
            <person name="Denef V.J."/>
            <person name="McMahon K.D."/>
            <person name="Konstantinidis K.T."/>
            <person name="Eloe-Fadrosh E.A."/>
            <person name="Kyrpides N.C."/>
            <person name="Woyke T."/>
        </authorList>
    </citation>
    <scope>NUCLEOTIDE SEQUENCE</scope>
    <source>
        <strain evidence="2">GVMAG-M-3300024261-37</strain>
    </source>
</reference>